<dbReference type="EMBL" id="LGRX02007677">
    <property type="protein sequence ID" value="KAK3274518.1"/>
    <property type="molecule type" value="Genomic_DNA"/>
</dbReference>
<evidence type="ECO:0000313" key="3">
    <source>
        <dbReference type="Proteomes" id="UP001190700"/>
    </source>
</evidence>
<dbReference type="PANTHER" id="PTHR33591">
    <property type="entry name" value="BETA-CAROTENE ISOMERASE D27"/>
    <property type="match status" value="1"/>
</dbReference>
<proteinExistence type="predicted"/>
<keyword evidence="3" id="KW-1185">Reference proteome</keyword>
<accession>A0AAE0L735</accession>
<organism evidence="2 3">
    <name type="scientific">Cymbomonas tetramitiformis</name>
    <dbReference type="NCBI Taxonomy" id="36881"/>
    <lineage>
        <taxon>Eukaryota</taxon>
        <taxon>Viridiplantae</taxon>
        <taxon>Chlorophyta</taxon>
        <taxon>Pyramimonadophyceae</taxon>
        <taxon>Pyramimonadales</taxon>
        <taxon>Pyramimonadaceae</taxon>
        <taxon>Cymbomonas</taxon>
    </lineage>
</organism>
<dbReference type="InterPro" id="IPR038938">
    <property type="entry name" value="D27-like"/>
</dbReference>
<sequence length="364" mass="40542">MIASAPGACTTYQPEKNRRADILWQHLRDYRRGCQNCSKVAVSRRCSVRGWAWVNGRRPTRNKSHTVCSRAKDGCFEEQQEHIESLSMSTLDGAAARPGQVDDNRVPRGIEGETVPEGDGEVRYSFFRQSKVSYSGLTAKYEDSFLDKVFIWIFCRKLAEAAGVKGPQAATYDNFVDLSFNLLRQQSAQDQRQSVVELLKSLLPPTLPFLIRRIIPPAKWAAEMNANVTVEVFSWMVGPCERIPVPNATSDTTSGVAPQASTKAALKIKRCRYLQESGCVGMCVNMCKLPTQDFFTNEFGLPLHMKPNYEDLSCEMVFNELAPSEDLDEALQQPCFTTCASRSSKAAEAAVCHKVILPVDAHAD</sequence>
<dbReference type="InterPro" id="IPR025114">
    <property type="entry name" value="D27-like_C"/>
</dbReference>
<dbReference type="Pfam" id="PF13225">
    <property type="entry name" value="D27-like_C"/>
    <property type="match status" value="1"/>
</dbReference>
<dbReference type="GO" id="GO:0005506">
    <property type="term" value="F:iron ion binding"/>
    <property type="evidence" value="ECO:0007669"/>
    <property type="project" value="InterPro"/>
</dbReference>
<comment type="caution">
    <text evidence="2">The sequence shown here is derived from an EMBL/GenBank/DDBJ whole genome shotgun (WGS) entry which is preliminary data.</text>
</comment>
<feature type="domain" description="Beta-carotene isomerase D27-like C-terminal" evidence="1">
    <location>
        <begin position="235"/>
        <end position="324"/>
    </location>
</feature>
<dbReference type="PANTHER" id="PTHR33591:SF4">
    <property type="entry name" value="OS08G0114100 PROTEIN"/>
    <property type="match status" value="1"/>
</dbReference>
<gene>
    <name evidence="2" type="ORF">CYMTET_17296</name>
</gene>
<dbReference type="Proteomes" id="UP001190700">
    <property type="component" value="Unassembled WGS sequence"/>
</dbReference>
<protein>
    <recommendedName>
        <fullName evidence="1">Beta-carotene isomerase D27-like C-terminal domain-containing protein</fullName>
    </recommendedName>
</protein>
<evidence type="ECO:0000259" key="1">
    <source>
        <dbReference type="Pfam" id="PF13225"/>
    </source>
</evidence>
<name>A0AAE0L735_9CHLO</name>
<reference evidence="2 3" key="1">
    <citation type="journal article" date="2015" name="Genome Biol. Evol.">
        <title>Comparative Genomics of a Bacterivorous Green Alga Reveals Evolutionary Causalities and Consequences of Phago-Mixotrophic Mode of Nutrition.</title>
        <authorList>
            <person name="Burns J.A."/>
            <person name="Paasch A."/>
            <person name="Narechania A."/>
            <person name="Kim E."/>
        </authorList>
    </citation>
    <scope>NUCLEOTIDE SEQUENCE [LARGE SCALE GENOMIC DNA]</scope>
    <source>
        <strain evidence="2 3">PLY_AMNH</strain>
    </source>
</reference>
<dbReference type="AlphaFoldDB" id="A0AAE0L735"/>
<evidence type="ECO:0000313" key="2">
    <source>
        <dbReference type="EMBL" id="KAK3274518.1"/>
    </source>
</evidence>